<dbReference type="EMBL" id="GL379830">
    <property type="protein sequence ID" value="EGT50872.1"/>
    <property type="molecule type" value="Genomic_DNA"/>
</dbReference>
<evidence type="ECO:0000313" key="2">
    <source>
        <dbReference type="EMBL" id="EGT50872.1"/>
    </source>
</evidence>
<evidence type="ECO:0000313" key="3">
    <source>
        <dbReference type="Proteomes" id="UP000008068"/>
    </source>
</evidence>
<dbReference type="OMA" id="ITWIMEN"/>
<dbReference type="Pfam" id="PF07735">
    <property type="entry name" value="FBA_2"/>
    <property type="match status" value="1"/>
</dbReference>
<reference evidence="3" key="1">
    <citation type="submission" date="2011-07" db="EMBL/GenBank/DDBJ databases">
        <authorList>
            <consortium name="Caenorhabditis brenneri Sequencing and Analysis Consortium"/>
            <person name="Wilson R.K."/>
        </authorList>
    </citation>
    <scope>NUCLEOTIDE SEQUENCE [LARGE SCALE GENOMIC DNA]</scope>
    <source>
        <strain evidence="3">PB2801</strain>
    </source>
</reference>
<dbReference type="AlphaFoldDB" id="G0N2K6"/>
<sequence>MGFIREIIKRQQQIKELRMYGDVPDEDITWIMENLKVTDKLLISRHGQNFPYEFQQLPCKLIIFDAFWFTLENLLHLGTCKLLRLSGSHLTNGDIAQFIDHWKSGELPELEYFQMDYMHRMSEAMPIGELAVFTASTGYRDKEITGETVSIFNGIEIDGKDGRAKALLSFTRDTQKFQFFVCRDTDFVRGRVV</sequence>
<dbReference type="PANTHER" id="PTHR21503:SF8">
    <property type="entry name" value="F-BOX ASSOCIATED DOMAIN-CONTAINING PROTEIN-RELATED"/>
    <property type="match status" value="1"/>
</dbReference>
<protein>
    <recommendedName>
        <fullName evidence="1">Sdz-33 F-box domain-containing protein</fullName>
    </recommendedName>
</protein>
<name>G0N2K6_CAEBE</name>
<dbReference type="InterPro" id="IPR012885">
    <property type="entry name" value="F-box_Sdz-33"/>
</dbReference>
<dbReference type="Proteomes" id="UP000008068">
    <property type="component" value="Unassembled WGS sequence"/>
</dbReference>
<proteinExistence type="predicted"/>
<keyword evidence="3" id="KW-1185">Reference proteome</keyword>
<accession>G0N2K6</accession>
<evidence type="ECO:0000259" key="1">
    <source>
        <dbReference type="Pfam" id="PF07735"/>
    </source>
</evidence>
<organism evidence="3">
    <name type="scientific">Caenorhabditis brenneri</name>
    <name type="common">Nematode worm</name>
    <dbReference type="NCBI Taxonomy" id="135651"/>
    <lineage>
        <taxon>Eukaryota</taxon>
        <taxon>Metazoa</taxon>
        <taxon>Ecdysozoa</taxon>
        <taxon>Nematoda</taxon>
        <taxon>Chromadorea</taxon>
        <taxon>Rhabditida</taxon>
        <taxon>Rhabditina</taxon>
        <taxon>Rhabditomorpha</taxon>
        <taxon>Rhabditoidea</taxon>
        <taxon>Rhabditidae</taxon>
        <taxon>Peloderinae</taxon>
        <taxon>Caenorhabditis</taxon>
    </lineage>
</organism>
<gene>
    <name evidence="2" type="ORF">CAEBREN_15873</name>
</gene>
<dbReference type="InParanoid" id="G0N2K6"/>
<feature type="domain" description="Sdz-33 F-box" evidence="1">
    <location>
        <begin position="59"/>
        <end position="115"/>
    </location>
</feature>
<dbReference type="HOGENOM" id="CLU_1670972_0_0_1"/>
<dbReference type="OrthoDB" id="10609833at2759"/>
<dbReference type="PANTHER" id="PTHR21503">
    <property type="entry name" value="F-BOX-CONTAINING HYPOTHETICAL PROTEIN C.ELEGANS"/>
    <property type="match status" value="1"/>
</dbReference>